<accession>A0AAE8N3T4</accession>
<dbReference type="Proteomes" id="UP001187682">
    <property type="component" value="Unassembled WGS sequence"/>
</dbReference>
<reference evidence="1" key="1">
    <citation type="submission" date="2018-03" db="EMBL/GenBank/DDBJ databases">
        <authorList>
            <person name="Guldener U."/>
        </authorList>
    </citation>
    <scope>NUCLEOTIDE SEQUENCE</scope>
</reference>
<evidence type="ECO:0000313" key="2">
    <source>
        <dbReference type="Proteomes" id="UP001187682"/>
    </source>
</evidence>
<comment type="caution">
    <text evidence="1">The sequence shown here is derived from an EMBL/GenBank/DDBJ whole genome shotgun (WGS) entry which is preliminary data.</text>
</comment>
<protein>
    <submittedName>
        <fullName evidence="1">Uncharacterized protein</fullName>
    </submittedName>
</protein>
<organism evidence="1 2">
    <name type="scientific">Cephalotrichum gorgonifer</name>
    <dbReference type="NCBI Taxonomy" id="2041049"/>
    <lineage>
        <taxon>Eukaryota</taxon>
        <taxon>Fungi</taxon>
        <taxon>Dikarya</taxon>
        <taxon>Ascomycota</taxon>
        <taxon>Pezizomycotina</taxon>
        <taxon>Sordariomycetes</taxon>
        <taxon>Hypocreomycetidae</taxon>
        <taxon>Microascales</taxon>
        <taxon>Microascaceae</taxon>
        <taxon>Cephalotrichum</taxon>
    </lineage>
</organism>
<gene>
    <name evidence="1" type="ORF">DNG_07193</name>
</gene>
<sequence>MIRLSEPFVASIAHSLNLAQIPCVLWGHYLLVLHGIPSGVGSIDFIVPDDLLADGLKILSQLKGLAPCPGGKHCPSRSADRYTPPPAVHVHVEASEVRVGLYPQADVLWFLPPLDGSLVCPKKSQLSRYFVLASDDNVLPPWRPGRGSGVFKEGGDKVVALKCHVMLEALMRTYARDEGASVGGFGASTIVYVEKFVDNDGFLDLKSMKHLNCTTCAAQRVASSV</sequence>
<proteinExistence type="predicted"/>
<name>A0AAE8N3T4_9PEZI</name>
<keyword evidence="2" id="KW-1185">Reference proteome</keyword>
<dbReference type="AlphaFoldDB" id="A0AAE8N3T4"/>
<evidence type="ECO:0000313" key="1">
    <source>
        <dbReference type="EMBL" id="SPO04508.1"/>
    </source>
</evidence>
<dbReference type="EMBL" id="ONZQ02000010">
    <property type="protein sequence ID" value="SPO04508.1"/>
    <property type="molecule type" value="Genomic_DNA"/>
</dbReference>